<dbReference type="SUPFAM" id="SSF46689">
    <property type="entry name" value="Homeodomain-like"/>
    <property type="match status" value="1"/>
</dbReference>
<dbReference type="InterPro" id="IPR050204">
    <property type="entry name" value="AraC_XylS_family_regulators"/>
</dbReference>
<evidence type="ECO:0000256" key="3">
    <source>
        <dbReference type="ARBA" id="ARBA00023163"/>
    </source>
</evidence>
<evidence type="ECO:0000313" key="5">
    <source>
        <dbReference type="EMBL" id="RRJ88290.1"/>
    </source>
</evidence>
<dbReference type="Pfam" id="PF14525">
    <property type="entry name" value="AraC_binding_2"/>
    <property type="match status" value="1"/>
</dbReference>
<evidence type="ECO:0000259" key="4">
    <source>
        <dbReference type="PROSITE" id="PS01124"/>
    </source>
</evidence>
<evidence type="ECO:0000313" key="6">
    <source>
        <dbReference type="Proteomes" id="UP000274391"/>
    </source>
</evidence>
<protein>
    <submittedName>
        <fullName evidence="5">Helix-turn-helix domain-containing protein</fullName>
    </submittedName>
</protein>
<dbReference type="Gene3D" id="1.10.10.60">
    <property type="entry name" value="Homeodomain-like"/>
    <property type="match status" value="1"/>
</dbReference>
<reference evidence="5 6" key="1">
    <citation type="submission" date="2018-11" db="EMBL/GenBank/DDBJ databases">
        <title>YIM 102482-1 draft genome.</title>
        <authorList>
            <person name="Li G."/>
            <person name="Jiang Y."/>
        </authorList>
    </citation>
    <scope>NUCLEOTIDE SEQUENCE [LARGE SCALE GENOMIC DNA]</scope>
    <source>
        <strain evidence="5 6">YIM 102482-1</strain>
    </source>
</reference>
<dbReference type="InterPro" id="IPR035418">
    <property type="entry name" value="AraC-bd_2"/>
</dbReference>
<evidence type="ECO:0000256" key="1">
    <source>
        <dbReference type="ARBA" id="ARBA00023015"/>
    </source>
</evidence>
<keyword evidence="2" id="KW-0238">DNA-binding</keyword>
<gene>
    <name evidence="5" type="ORF">EG850_02280</name>
</gene>
<comment type="caution">
    <text evidence="5">The sequence shown here is derived from an EMBL/GenBank/DDBJ whole genome shotgun (WGS) entry which is preliminary data.</text>
</comment>
<dbReference type="OrthoDB" id="9799345at2"/>
<accession>A0A3P3VZY7</accession>
<dbReference type="EMBL" id="RQVS01000002">
    <property type="protein sequence ID" value="RRJ88290.1"/>
    <property type="molecule type" value="Genomic_DNA"/>
</dbReference>
<organism evidence="5 6">
    <name type="scientific">Gulosibacter macacae</name>
    <dbReference type="NCBI Taxonomy" id="2488791"/>
    <lineage>
        <taxon>Bacteria</taxon>
        <taxon>Bacillati</taxon>
        <taxon>Actinomycetota</taxon>
        <taxon>Actinomycetes</taxon>
        <taxon>Micrococcales</taxon>
        <taxon>Microbacteriaceae</taxon>
        <taxon>Gulosibacter</taxon>
    </lineage>
</organism>
<sequence>MMRQVARTISARRASWSTIFGTPHHSFATPARTLAAVPSLSHLSQRGPRGRLERRAVTMLTLDEFQSAVDESFVPLEIRAKHPQSFLGAISQVEVHGVTFTEVCGAPHSAERTAALIDRQPGHYYKVSLQLAGSGTVHQAGRTVQLSVGDLTIYDASRPYRLDFSEPYRLLVVQLPHDRMRLSSRATEQMTAVRFAAGEGLGRVVSPYLASLGEHFAELRGPAGATLARNAVDLLSTLLATHLESSERQVGPRRELFERACEAIDAELGDSTLTPSRIAERVFISVRHLHCLFSEQGETVTSYLRHRRLERCYQDLLDANASELSIAAIGTRWGFKDAAHFSRSFKAAYGESPSEVRRGLATRAQAKPLPQWSTARAA</sequence>
<dbReference type="PRINTS" id="PR00032">
    <property type="entry name" value="HTHARAC"/>
</dbReference>
<dbReference type="InterPro" id="IPR009057">
    <property type="entry name" value="Homeodomain-like_sf"/>
</dbReference>
<dbReference type="SMART" id="SM00342">
    <property type="entry name" value="HTH_ARAC"/>
    <property type="match status" value="1"/>
</dbReference>
<dbReference type="GO" id="GO:0043565">
    <property type="term" value="F:sequence-specific DNA binding"/>
    <property type="evidence" value="ECO:0007669"/>
    <property type="project" value="InterPro"/>
</dbReference>
<proteinExistence type="predicted"/>
<keyword evidence="6" id="KW-1185">Reference proteome</keyword>
<dbReference type="InterPro" id="IPR018060">
    <property type="entry name" value="HTH_AraC"/>
</dbReference>
<keyword evidence="1" id="KW-0805">Transcription regulation</keyword>
<dbReference type="Pfam" id="PF12833">
    <property type="entry name" value="HTH_18"/>
    <property type="match status" value="1"/>
</dbReference>
<dbReference type="GO" id="GO:0003700">
    <property type="term" value="F:DNA-binding transcription factor activity"/>
    <property type="evidence" value="ECO:0007669"/>
    <property type="project" value="InterPro"/>
</dbReference>
<feature type="domain" description="HTH araC/xylS-type" evidence="4">
    <location>
        <begin position="258"/>
        <end position="359"/>
    </location>
</feature>
<dbReference type="PANTHER" id="PTHR46796:SF6">
    <property type="entry name" value="ARAC SUBFAMILY"/>
    <property type="match status" value="1"/>
</dbReference>
<dbReference type="AlphaFoldDB" id="A0A3P3VZY7"/>
<dbReference type="InterPro" id="IPR020449">
    <property type="entry name" value="Tscrpt_reg_AraC-type_HTH"/>
</dbReference>
<name>A0A3P3VZY7_9MICO</name>
<evidence type="ECO:0000256" key="2">
    <source>
        <dbReference type="ARBA" id="ARBA00023125"/>
    </source>
</evidence>
<dbReference type="Proteomes" id="UP000274391">
    <property type="component" value="Unassembled WGS sequence"/>
</dbReference>
<dbReference type="PROSITE" id="PS01124">
    <property type="entry name" value="HTH_ARAC_FAMILY_2"/>
    <property type="match status" value="1"/>
</dbReference>
<dbReference type="PANTHER" id="PTHR46796">
    <property type="entry name" value="HTH-TYPE TRANSCRIPTIONAL ACTIVATOR RHAS-RELATED"/>
    <property type="match status" value="1"/>
</dbReference>
<keyword evidence="3" id="KW-0804">Transcription</keyword>